<feature type="domain" description="Haem-binding" evidence="2">
    <location>
        <begin position="15"/>
        <end position="142"/>
    </location>
</feature>
<evidence type="ECO:0000313" key="3">
    <source>
        <dbReference type="EMBL" id="MCA9758552.1"/>
    </source>
</evidence>
<reference evidence="3" key="2">
    <citation type="journal article" date="2021" name="Microbiome">
        <title>Successional dynamics and alternative stable states in a saline activated sludge microbial community over 9 years.</title>
        <authorList>
            <person name="Wang Y."/>
            <person name="Ye J."/>
            <person name="Ju F."/>
            <person name="Liu L."/>
            <person name="Boyd J.A."/>
            <person name="Deng Y."/>
            <person name="Parks D.H."/>
            <person name="Jiang X."/>
            <person name="Yin X."/>
            <person name="Woodcroft B.J."/>
            <person name="Tyson G.W."/>
            <person name="Hugenholtz P."/>
            <person name="Polz M.F."/>
            <person name="Zhang T."/>
        </authorList>
    </citation>
    <scope>NUCLEOTIDE SEQUENCE</scope>
    <source>
        <strain evidence="3">HKST-UBA02</strain>
    </source>
</reference>
<organism evidence="3 4">
    <name type="scientific">Eiseniibacteriota bacterium</name>
    <dbReference type="NCBI Taxonomy" id="2212470"/>
    <lineage>
        <taxon>Bacteria</taxon>
        <taxon>Candidatus Eiseniibacteriota</taxon>
    </lineage>
</organism>
<dbReference type="SMART" id="SM01235">
    <property type="entry name" value="Haem_bd"/>
    <property type="match status" value="1"/>
</dbReference>
<name>A0A956NFP6_UNCEI</name>
<accession>A0A956NFP6</accession>
<proteinExistence type="predicted"/>
<evidence type="ECO:0000259" key="2">
    <source>
        <dbReference type="SMART" id="SM01235"/>
    </source>
</evidence>
<dbReference type="Proteomes" id="UP000739538">
    <property type="component" value="Unassembled WGS sequence"/>
</dbReference>
<dbReference type="Pfam" id="PF14376">
    <property type="entry name" value="Haem_bd"/>
    <property type="match status" value="1"/>
</dbReference>
<gene>
    <name evidence="3" type="ORF">KDA27_22335</name>
</gene>
<feature type="compositionally biased region" description="Basic and acidic residues" evidence="1">
    <location>
        <begin position="147"/>
        <end position="157"/>
    </location>
</feature>
<reference evidence="3" key="1">
    <citation type="submission" date="2020-04" db="EMBL/GenBank/DDBJ databases">
        <authorList>
            <person name="Zhang T."/>
        </authorList>
    </citation>
    <scope>NUCLEOTIDE SEQUENCE</scope>
    <source>
        <strain evidence="3">HKST-UBA02</strain>
    </source>
</reference>
<dbReference type="InterPro" id="IPR025992">
    <property type="entry name" value="Haem-bd"/>
</dbReference>
<comment type="caution">
    <text evidence="3">The sequence shown here is derived from an EMBL/GenBank/DDBJ whole genome shotgun (WGS) entry which is preliminary data.</text>
</comment>
<evidence type="ECO:0000256" key="1">
    <source>
        <dbReference type="SAM" id="MobiDB-lite"/>
    </source>
</evidence>
<dbReference type="SUPFAM" id="SSF46626">
    <property type="entry name" value="Cytochrome c"/>
    <property type="match status" value="1"/>
</dbReference>
<dbReference type="GO" id="GO:0009055">
    <property type="term" value="F:electron transfer activity"/>
    <property type="evidence" value="ECO:0007669"/>
    <property type="project" value="InterPro"/>
</dbReference>
<dbReference type="InterPro" id="IPR036909">
    <property type="entry name" value="Cyt_c-like_dom_sf"/>
</dbReference>
<feature type="compositionally biased region" description="Acidic residues" evidence="1">
    <location>
        <begin position="158"/>
        <end position="169"/>
    </location>
</feature>
<feature type="region of interest" description="Disordered" evidence="1">
    <location>
        <begin position="136"/>
        <end position="169"/>
    </location>
</feature>
<feature type="region of interest" description="Disordered" evidence="1">
    <location>
        <begin position="94"/>
        <end position="119"/>
    </location>
</feature>
<feature type="compositionally biased region" description="Basic and acidic residues" evidence="1">
    <location>
        <begin position="94"/>
        <end position="104"/>
    </location>
</feature>
<dbReference type="AlphaFoldDB" id="A0A956NFP6"/>
<sequence>MSFQRAIRFAVLALGVAVLLVQLVPYGRSHANPPVTQEPNWDSPRTQELAARACLDCHSNETKWPWYSNVAPVSWRIQNHVDEGRATLNLSRMDRPQEEAHEAAEAVSSGEMPPKDYLLAHPEARLTQAERAELARGLAATLGGEAGGKEGRWSEGSHDEDDDDERDGD</sequence>
<dbReference type="GO" id="GO:0020037">
    <property type="term" value="F:heme binding"/>
    <property type="evidence" value="ECO:0007669"/>
    <property type="project" value="InterPro"/>
</dbReference>
<protein>
    <submittedName>
        <fullName evidence="3">Heme-binding domain-containing protein</fullName>
    </submittedName>
</protein>
<dbReference type="EMBL" id="JAGQHS010000184">
    <property type="protein sequence ID" value="MCA9758552.1"/>
    <property type="molecule type" value="Genomic_DNA"/>
</dbReference>
<evidence type="ECO:0000313" key="4">
    <source>
        <dbReference type="Proteomes" id="UP000739538"/>
    </source>
</evidence>